<dbReference type="Proteomes" id="UP000837801">
    <property type="component" value="Unassembled WGS sequence"/>
</dbReference>
<evidence type="ECO:0000313" key="2">
    <source>
        <dbReference type="Proteomes" id="UP000837801"/>
    </source>
</evidence>
<accession>A0A9P0QRV1</accession>
<proteinExistence type="predicted"/>
<gene>
    <name evidence="1" type="ORF">CLIB1423_10S05116</name>
</gene>
<reference evidence="1" key="1">
    <citation type="submission" date="2022-03" db="EMBL/GenBank/DDBJ databases">
        <authorList>
            <person name="Legras J.-L."/>
            <person name="Devillers H."/>
            <person name="Grondin C."/>
        </authorList>
    </citation>
    <scope>NUCLEOTIDE SEQUENCE</scope>
    <source>
        <strain evidence="1">CLIB 1423</strain>
    </source>
</reference>
<dbReference type="AlphaFoldDB" id="A0A9P0QRV1"/>
<name>A0A9P0QRV1_9ASCO</name>
<organism evidence="1 2">
    <name type="scientific">[Candida] railenensis</name>
    <dbReference type="NCBI Taxonomy" id="45579"/>
    <lineage>
        <taxon>Eukaryota</taxon>
        <taxon>Fungi</taxon>
        <taxon>Dikarya</taxon>
        <taxon>Ascomycota</taxon>
        <taxon>Saccharomycotina</taxon>
        <taxon>Pichiomycetes</taxon>
        <taxon>Debaryomycetaceae</taxon>
        <taxon>Kurtzmaniella</taxon>
    </lineage>
</organism>
<protein>
    <submittedName>
        <fullName evidence="1">Uncharacterized protein</fullName>
    </submittedName>
</protein>
<keyword evidence="2" id="KW-1185">Reference proteome</keyword>
<evidence type="ECO:0000313" key="1">
    <source>
        <dbReference type="EMBL" id="CAH2353443.1"/>
    </source>
</evidence>
<dbReference type="OrthoDB" id="4076672at2759"/>
<sequence>MSLNKNLYRYYAHHILAHFRISPSPSSPAEVQHLFDNFKKIGNLEYFRVPRVGTAGRFSSHCFVLFNPVLERSLVTPFTIPDQEVLVPKSNSFTQRLQSLIAIPRYSYIENDQSYLANKSYIPFKYSMSKAGLDLDKKYDISNSKYIDQFCYVSPNPSATEQLLREAELSKFRREVRHNFQKFHKFSSIEITSGIEAVNSLGTGIISEESDPKTELKVEDMMNLSSDK</sequence>
<comment type="caution">
    <text evidence="1">The sequence shown here is derived from an EMBL/GenBank/DDBJ whole genome shotgun (WGS) entry which is preliminary data.</text>
</comment>
<dbReference type="EMBL" id="CAKXYY010000010">
    <property type="protein sequence ID" value="CAH2353443.1"/>
    <property type="molecule type" value="Genomic_DNA"/>
</dbReference>